<evidence type="ECO:0000256" key="1">
    <source>
        <dbReference type="ARBA" id="ARBA00008857"/>
    </source>
</evidence>
<dbReference type="STRING" id="1191523.MROS_0581"/>
<dbReference type="InterPro" id="IPR050090">
    <property type="entry name" value="Tyrosine_recombinase_XerCD"/>
</dbReference>
<dbReference type="SUPFAM" id="SSF56349">
    <property type="entry name" value="DNA breaking-rejoining enzymes"/>
    <property type="match status" value="1"/>
</dbReference>
<dbReference type="InterPro" id="IPR013762">
    <property type="entry name" value="Integrase-like_cat_sf"/>
</dbReference>
<evidence type="ECO:0000256" key="2">
    <source>
        <dbReference type="ARBA" id="ARBA00022908"/>
    </source>
</evidence>
<dbReference type="Pfam" id="PF00589">
    <property type="entry name" value="Phage_integrase"/>
    <property type="match status" value="1"/>
</dbReference>
<sequence length="326" mass="38216">MIFKETKDKPKLLNQVRMALRTNHYSLKTEEAYIGWIKRYILYHNKRHPNEMGAEEIKKFISFLANEKNVSSSTQNQALNAILYLYKNIIKKEINFVDGISYVKRIRHLPTVFTREEAQKIIAELEGVVQLFVKMLYGTGMRLSEGLQLRVKDIDFEAKQITVRDGKGEKDRITILPEKLIEPLRGHIKKVRNLHLKDLQKGFGFTVLPYALERKYPNASKEFIWQYVFPAKSFIYDKERKLKYRYHIHESVIQKAVRSAIQKANINKQGSVHTFRHSFATHLLESGVDIRTIQELLGHKSIRTTMVYTHVMNKFKGIRSPLDNIL</sequence>
<comment type="similarity">
    <text evidence="1">Belongs to the 'phage' integrase family.</text>
</comment>
<dbReference type="PATRIC" id="fig|1191523.3.peg.606"/>
<feature type="domain" description="Core-binding (CB)" evidence="7">
    <location>
        <begin position="1"/>
        <end position="90"/>
    </location>
</feature>
<dbReference type="InterPro" id="IPR011010">
    <property type="entry name" value="DNA_brk_join_enz"/>
</dbReference>
<gene>
    <name evidence="8" type="ordered locus">MROS_0581</name>
</gene>
<dbReference type="OrthoDB" id="9801717at2"/>
<dbReference type="InterPro" id="IPR044068">
    <property type="entry name" value="CB"/>
</dbReference>
<dbReference type="KEGG" id="mro:MROS_0581"/>
<dbReference type="GO" id="GO:0006310">
    <property type="term" value="P:DNA recombination"/>
    <property type="evidence" value="ECO:0007669"/>
    <property type="project" value="UniProtKB-KW"/>
</dbReference>
<evidence type="ECO:0000256" key="5">
    <source>
        <dbReference type="PROSITE-ProRule" id="PRU01248"/>
    </source>
</evidence>
<name>I6ZP60_MELRP</name>
<keyword evidence="2" id="KW-0229">DNA integration</keyword>
<feature type="domain" description="Tyr recombinase" evidence="6">
    <location>
        <begin position="108"/>
        <end position="323"/>
    </location>
</feature>
<keyword evidence="3 5" id="KW-0238">DNA-binding</keyword>
<dbReference type="AlphaFoldDB" id="I6ZP60"/>
<dbReference type="InterPro" id="IPR004107">
    <property type="entry name" value="Integrase_SAM-like_N"/>
</dbReference>
<dbReference type="HOGENOM" id="CLU_027562_37_0_10"/>
<dbReference type="GO" id="GO:0003677">
    <property type="term" value="F:DNA binding"/>
    <property type="evidence" value="ECO:0007669"/>
    <property type="project" value="UniProtKB-UniRule"/>
</dbReference>
<dbReference type="Pfam" id="PF13495">
    <property type="entry name" value="Phage_int_SAM_4"/>
    <property type="match status" value="1"/>
</dbReference>
<dbReference type="NCBIfam" id="TIGR02249">
    <property type="entry name" value="integrase_gron"/>
    <property type="match status" value="1"/>
</dbReference>
<dbReference type="PANTHER" id="PTHR30349">
    <property type="entry name" value="PHAGE INTEGRASE-RELATED"/>
    <property type="match status" value="1"/>
</dbReference>
<dbReference type="Proteomes" id="UP000009011">
    <property type="component" value="Chromosome"/>
</dbReference>
<dbReference type="CDD" id="cd01193">
    <property type="entry name" value="INT_IntI_C"/>
    <property type="match status" value="1"/>
</dbReference>
<accession>I6ZP60</accession>
<dbReference type="PROSITE" id="PS51900">
    <property type="entry name" value="CB"/>
    <property type="match status" value="1"/>
</dbReference>
<dbReference type="InterPro" id="IPR011946">
    <property type="entry name" value="Integrase_integron-type"/>
</dbReference>
<protein>
    <submittedName>
        <fullName evidence="8">Integrase</fullName>
    </submittedName>
</protein>
<evidence type="ECO:0000256" key="4">
    <source>
        <dbReference type="ARBA" id="ARBA00023172"/>
    </source>
</evidence>
<dbReference type="RefSeq" id="WP_014855261.1">
    <property type="nucleotide sequence ID" value="NC_018178.1"/>
</dbReference>
<evidence type="ECO:0000313" key="9">
    <source>
        <dbReference type="Proteomes" id="UP000009011"/>
    </source>
</evidence>
<keyword evidence="9" id="KW-1185">Reference proteome</keyword>
<dbReference type="Gene3D" id="1.10.150.130">
    <property type="match status" value="1"/>
</dbReference>
<evidence type="ECO:0000256" key="3">
    <source>
        <dbReference type="ARBA" id="ARBA00023125"/>
    </source>
</evidence>
<reference evidence="8 9" key="1">
    <citation type="journal article" date="2013" name="PLoS ONE">
        <title>Genomic analysis of Melioribacter roseus, facultatively anaerobic organotrophic bacterium representing a novel deep lineage within Bacteriodetes/Chlorobi group.</title>
        <authorList>
            <person name="Kadnikov V.V."/>
            <person name="Mardanov A.V."/>
            <person name="Podosokorskaya O.A."/>
            <person name="Gavrilov S.N."/>
            <person name="Kublanov I.V."/>
            <person name="Beletsky A.V."/>
            <person name="Bonch-Osmolovskaya E.A."/>
            <person name="Ravin N.V."/>
        </authorList>
    </citation>
    <scope>NUCLEOTIDE SEQUENCE [LARGE SCALE GENOMIC DNA]</scope>
    <source>
        <strain evidence="9">JCM 17771 / P3M-2</strain>
    </source>
</reference>
<proteinExistence type="inferred from homology"/>
<evidence type="ECO:0000259" key="6">
    <source>
        <dbReference type="PROSITE" id="PS51898"/>
    </source>
</evidence>
<evidence type="ECO:0000259" key="7">
    <source>
        <dbReference type="PROSITE" id="PS51900"/>
    </source>
</evidence>
<dbReference type="InterPro" id="IPR010998">
    <property type="entry name" value="Integrase_recombinase_N"/>
</dbReference>
<dbReference type="EMBL" id="CP003557">
    <property type="protein sequence ID" value="AFN73824.1"/>
    <property type="molecule type" value="Genomic_DNA"/>
</dbReference>
<dbReference type="InterPro" id="IPR002104">
    <property type="entry name" value="Integrase_catalytic"/>
</dbReference>
<dbReference type="PROSITE" id="PS51898">
    <property type="entry name" value="TYR_RECOMBINASE"/>
    <property type="match status" value="1"/>
</dbReference>
<dbReference type="eggNOG" id="COG4974">
    <property type="taxonomic scope" value="Bacteria"/>
</dbReference>
<dbReference type="Gene3D" id="1.10.443.10">
    <property type="entry name" value="Intergrase catalytic core"/>
    <property type="match status" value="1"/>
</dbReference>
<dbReference type="GO" id="GO:0015074">
    <property type="term" value="P:DNA integration"/>
    <property type="evidence" value="ECO:0007669"/>
    <property type="project" value="UniProtKB-KW"/>
</dbReference>
<keyword evidence="4" id="KW-0233">DNA recombination</keyword>
<dbReference type="PANTHER" id="PTHR30349:SF64">
    <property type="entry name" value="PROPHAGE INTEGRASE INTD-RELATED"/>
    <property type="match status" value="1"/>
</dbReference>
<organism evidence="8 9">
    <name type="scientific">Melioribacter roseus (strain DSM 23840 / JCM 17771 / VKM B-2668 / P3M-2)</name>
    <dbReference type="NCBI Taxonomy" id="1191523"/>
    <lineage>
        <taxon>Bacteria</taxon>
        <taxon>Pseudomonadati</taxon>
        <taxon>Ignavibacteriota</taxon>
        <taxon>Ignavibacteria</taxon>
        <taxon>Ignavibacteriales</taxon>
        <taxon>Melioribacteraceae</taxon>
        <taxon>Melioribacter</taxon>
    </lineage>
</organism>
<evidence type="ECO:0000313" key="8">
    <source>
        <dbReference type="EMBL" id="AFN73824.1"/>
    </source>
</evidence>